<dbReference type="GO" id="GO:0005737">
    <property type="term" value="C:cytoplasm"/>
    <property type="evidence" value="ECO:0007669"/>
    <property type="project" value="UniProtKB-SubCell"/>
</dbReference>
<keyword evidence="3" id="KW-0963">Cytoplasm</keyword>
<evidence type="ECO:0000256" key="1">
    <source>
        <dbReference type="ARBA" id="ARBA00004496"/>
    </source>
</evidence>
<dbReference type="EMBL" id="JAJSOW010000105">
    <property type="protein sequence ID" value="KAI9165032.1"/>
    <property type="molecule type" value="Genomic_DNA"/>
</dbReference>
<evidence type="ECO:0000256" key="2">
    <source>
        <dbReference type="ARBA" id="ARBA00008332"/>
    </source>
</evidence>
<dbReference type="InterPro" id="IPR019376">
    <property type="entry name" value="Myeloid_leukemia_factor"/>
</dbReference>
<evidence type="ECO:0000313" key="6">
    <source>
        <dbReference type="Proteomes" id="UP001064489"/>
    </source>
</evidence>
<comment type="subcellular location">
    <subcellularLocation>
        <location evidence="1">Cytoplasm</location>
    </subcellularLocation>
</comment>
<evidence type="ECO:0008006" key="7">
    <source>
        <dbReference type="Google" id="ProtNLM"/>
    </source>
</evidence>
<comment type="caution">
    <text evidence="5">The sequence shown here is derived from an EMBL/GenBank/DDBJ whole genome shotgun (WGS) entry which is preliminary data.</text>
</comment>
<dbReference type="Pfam" id="PF10248">
    <property type="entry name" value="Mlf1IP"/>
    <property type="match status" value="1"/>
</dbReference>
<protein>
    <recommendedName>
        <fullName evidence="7">Myeloid leukemia factor 1</fullName>
    </recommendedName>
</protein>
<evidence type="ECO:0000313" key="5">
    <source>
        <dbReference type="EMBL" id="KAI9165032.1"/>
    </source>
</evidence>
<accession>A0AAD5NLA9</accession>
<evidence type="ECO:0000256" key="3">
    <source>
        <dbReference type="ARBA" id="ARBA00022490"/>
    </source>
</evidence>
<comment type="similarity">
    <text evidence="2">Belongs to the MLF family.</text>
</comment>
<dbReference type="PANTHER" id="PTHR13105">
    <property type="entry name" value="MYELOID LEUKEMIA FACTOR"/>
    <property type="match status" value="1"/>
</dbReference>
<sequence>MSNPFGGFRDSGTFGSHHKRMMPCLFGVRDPFDDPFFTRPFGQSASYSSIPETIEAKGVIVDSDHEGDEEDSGYGEDEKAHNFSFQTCNVTYGDDVNGAYYTSTRTRRAGRDGVVFEESKEADRTTGQATHRISKGIHDKGHSVARKFNSDGKVDIKHTLHNLNEDELNGFEKAWKGNLKLHMPGWRNESHNYNNAGYGQKGKASWGSRLLPSAEHARNFGGTMPYDHQGWTTASKGRTKNGVRINIE</sequence>
<gene>
    <name evidence="5" type="ORF">LWI28_006338</name>
</gene>
<reference evidence="5" key="1">
    <citation type="journal article" date="2022" name="Plant J.">
        <title>Strategies of tolerance reflected in two North American maple genomes.</title>
        <authorList>
            <person name="McEvoy S.L."/>
            <person name="Sezen U.U."/>
            <person name="Trouern-Trend A."/>
            <person name="McMahon S.M."/>
            <person name="Schaberg P.G."/>
            <person name="Yang J."/>
            <person name="Wegrzyn J.L."/>
            <person name="Swenson N.G."/>
        </authorList>
    </citation>
    <scope>NUCLEOTIDE SEQUENCE</scope>
    <source>
        <strain evidence="5">91603</strain>
    </source>
</reference>
<keyword evidence="6" id="KW-1185">Reference proteome</keyword>
<keyword evidence="4" id="KW-0597">Phosphoprotein</keyword>
<name>A0AAD5NLA9_ACENE</name>
<reference evidence="5" key="2">
    <citation type="submission" date="2023-02" db="EMBL/GenBank/DDBJ databases">
        <authorList>
            <person name="Swenson N.G."/>
            <person name="Wegrzyn J.L."/>
            <person name="Mcevoy S.L."/>
        </authorList>
    </citation>
    <scope>NUCLEOTIDE SEQUENCE</scope>
    <source>
        <strain evidence="5">91603</strain>
        <tissue evidence="5">Leaf</tissue>
    </source>
</reference>
<dbReference type="Proteomes" id="UP001064489">
    <property type="component" value="Chromosome 10"/>
</dbReference>
<proteinExistence type="inferred from homology"/>
<evidence type="ECO:0000256" key="4">
    <source>
        <dbReference type="ARBA" id="ARBA00022553"/>
    </source>
</evidence>
<organism evidence="5 6">
    <name type="scientific">Acer negundo</name>
    <name type="common">Box elder</name>
    <dbReference type="NCBI Taxonomy" id="4023"/>
    <lineage>
        <taxon>Eukaryota</taxon>
        <taxon>Viridiplantae</taxon>
        <taxon>Streptophyta</taxon>
        <taxon>Embryophyta</taxon>
        <taxon>Tracheophyta</taxon>
        <taxon>Spermatophyta</taxon>
        <taxon>Magnoliopsida</taxon>
        <taxon>eudicotyledons</taxon>
        <taxon>Gunneridae</taxon>
        <taxon>Pentapetalae</taxon>
        <taxon>rosids</taxon>
        <taxon>malvids</taxon>
        <taxon>Sapindales</taxon>
        <taxon>Sapindaceae</taxon>
        <taxon>Hippocastanoideae</taxon>
        <taxon>Acereae</taxon>
        <taxon>Acer</taxon>
    </lineage>
</organism>
<dbReference type="AlphaFoldDB" id="A0AAD5NLA9"/>